<accession>A0A8S1D1H4</accession>
<reference evidence="1 2" key="1">
    <citation type="submission" date="2020-04" db="EMBL/GenBank/DDBJ databases">
        <authorList>
            <person name="Alioto T."/>
            <person name="Alioto T."/>
            <person name="Gomez Garrido J."/>
        </authorList>
    </citation>
    <scope>NUCLEOTIDE SEQUENCE [LARGE SCALE GENOMIC DNA]</scope>
</reference>
<sequence>MERKYLSSTFYEFPEKEEKICLRGDFVKAFLSLEKGGEVNEKTAWSHVLCGELSEVPHRLYSSGHVALLEFHTDHRPSNHSGFMGTFRFLDRRLELIIHPSSLGP</sequence>
<protein>
    <recommendedName>
        <fullName evidence="3">CUB domain-containing protein</fullName>
    </recommendedName>
</protein>
<dbReference type="Proteomes" id="UP000494165">
    <property type="component" value="Unassembled WGS sequence"/>
</dbReference>
<dbReference type="EMBL" id="CADEPI010000136">
    <property type="protein sequence ID" value="CAB3376902.1"/>
    <property type="molecule type" value="Genomic_DNA"/>
</dbReference>
<comment type="caution">
    <text evidence="1">The sequence shown here is derived from an EMBL/GenBank/DDBJ whole genome shotgun (WGS) entry which is preliminary data.</text>
</comment>
<dbReference type="SUPFAM" id="SSF49854">
    <property type="entry name" value="Spermadhesin, CUB domain"/>
    <property type="match status" value="1"/>
</dbReference>
<dbReference type="InterPro" id="IPR035914">
    <property type="entry name" value="Sperma_CUB_dom_sf"/>
</dbReference>
<evidence type="ECO:0000313" key="2">
    <source>
        <dbReference type="Proteomes" id="UP000494165"/>
    </source>
</evidence>
<evidence type="ECO:0000313" key="1">
    <source>
        <dbReference type="EMBL" id="CAB3376902.1"/>
    </source>
</evidence>
<organism evidence="1 2">
    <name type="scientific">Cloeon dipterum</name>
    <dbReference type="NCBI Taxonomy" id="197152"/>
    <lineage>
        <taxon>Eukaryota</taxon>
        <taxon>Metazoa</taxon>
        <taxon>Ecdysozoa</taxon>
        <taxon>Arthropoda</taxon>
        <taxon>Hexapoda</taxon>
        <taxon>Insecta</taxon>
        <taxon>Pterygota</taxon>
        <taxon>Palaeoptera</taxon>
        <taxon>Ephemeroptera</taxon>
        <taxon>Pisciforma</taxon>
        <taxon>Baetidae</taxon>
        <taxon>Cloeon</taxon>
    </lineage>
</organism>
<dbReference type="Gene3D" id="2.60.120.290">
    <property type="entry name" value="Spermadhesin, CUB domain"/>
    <property type="match status" value="1"/>
</dbReference>
<gene>
    <name evidence="1" type="ORF">CLODIP_2_CD03143</name>
</gene>
<name>A0A8S1D1H4_9INSE</name>
<proteinExistence type="predicted"/>
<dbReference type="AlphaFoldDB" id="A0A8S1D1H4"/>
<evidence type="ECO:0008006" key="3">
    <source>
        <dbReference type="Google" id="ProtNLM"/>
    </source>
</evidence>
<dbReference type="OrthoDB" id="6369184at2759"/>
<keyword evidence="2" id="KW-1185">Reference proteome</keyword>